<evidence type="ECO:0000313" key="13">
    <source>
        <dbReference type="EMBL" id="GHD38816.1"/>
    </source>
</evidence>
<feature type="binding site" evidence="11">
    <location>
        <position position="429"/>
    </location>
    <ligand>
        <name>K(+)</name>
        <dbReference type="ChEBI" id="CHEBI:29103"/>
    </ligand>
</feature>
<evidence type="ECO:0000256" key="12">
    <source>
        <dbReference type="SAM" id="Phobius"/>
    </source>
</evidence>
<evidence type="ECO:0000256" key="1">
    <source>
        <dbReference type="ARBA" id="ARBA00004651"/>
    </source>
</evidence>
<dbReference type="RefSeq" id="WP_189986861.1">
    <property type="nucleotide sequence ID" value="NZ_BMZS01000001.1"/>
</dbReference>
<protein>
    <recommendedName>
        <fullName evidence="10">Trk system potassium uptake protein</fullName>
    </recommendedName>
</protein>
<proteinExistence type="inferred from homology"/>
<keyword evidence="8 10" id="KW-0406">Ion transport</keyword>
<feature type="transmembrane region" description="Helical" evidence="12">
    <location>
        <begin position="452"/>
        <end position="472"/>
    </location>
</feature>
<keyword evidence="11" id="KW-0479">Metal-binding</keyword>
<gene>
    <name evidence="13" type="primary">trkH2</name>
    <name evidence="13" type="ORF">GCM10017083_00020</name>
</gene>
<dbReference type="GO" id="GO:0005886">
    <property type="term" value="C:plasma membrane"/>
    <property type="evidence" value="ECO:0007669"/>
    <property type="project" value="UniProtKB-SubCell"/>
</dbReference>
<organism evidence="13 14">
    <name type="scientific">Thalassobaculum fulvum</name>
    <dbReference type="NCBI Taxonomy" id="1633335"/>
    <lineage>
        <taxon>Bacteria</taxon>
        <taxon>Pseudomonadati</taxon>
        <taxon>Pseudomonadota</taxon>
        <taxon>Alphaproteobacteria</taxon>
        <taxon>Rhodospirillales</taxon>
        <taxon>Thalassobaculaceae</taxon>
        <taxon>Thalassobaculum</taxon>
    </lineage>
</organism>
<name>A0A919CMC6_9PROT</name>
<dbReference type="PANTHER" id="PTHR32024">
    <property type="entry name" value="TRK SYSTEM POTASSIUM UPTAKE PROTEIN TRKG-RELATED"/>
    <property type="match status" value="1"/>
</dbReference>
<dbReference type="EMBL" id="BMZS01000001">
    <property type="protein sequence ID" value="GHD38816.1"/>
    <property type="molecule type" value="Genomic_DNA"/>
</dbReference>
<evidence type="ECO:0000256" key="8">
    <source>
        <dbReference type="ARBA" id="ARBA00023065"/>
    </source>
</evidence>
<evidence type="ECO:0000256" key="3">
    <source>
        <dbReference type="ARBA" id="ARBA00022475"/>
    </source>
</evidence>
<feature type="binding site" evidence="11">
    <location>
        <position position="311"/>
    </location>
    <ligand>
        <name>K(+)</name>
        <dbReference type="ChEBI" id="CHEBI:29103"/>
    </ligand>
</feature>
<comment type="similarity">
    <text evidence="10">Belongs to the TrkH potassium transport family.</text>
</comment>
<evidence type="ECO:0000313" key="14">
    <source>
        <dbReference type="Proteomes" id="UP000630353"/>
    </source>
</evidence>
<feature type="transmembrane region" description="Helical" evidence="12">
    <location>
        <begin position="325"/>
        <end position="350"/>
    </location>
</feature>
<keyword evidence="6 10" id="KW-0630">Potassium</keyword>
<keyword evidence="5 12" id="KW-0812">Transmembrane</keyword>
<evidence type="ECO:0000256" key="5">
    <source>
        <dbReference type="ARBA" id="ARBA00022692"/>
    </source>
</evidence>
<feature type="transmembrane region" description="Helical" evidence="12">
    <location>
        <begin position="179"/>
        <end position="201"/>
    </location>
</feature>
<comment type="caution">
    <text evidence="13">The sequence shown here is derived from an EMBL/GenBank/DDBJ whole genome shotgun (WGS) entry which is preliminary data.</text>
</comment>
<comment type="function">
    <text evidence="10">Low-affinity potassium transport system. Interacts with Trk system potassium uptake protein TrkA.</text>
</comment>
<evidence type="ECO:0000256" key="10">
    <source>
        <dbReference type="PIRNR" id="PIRNR006247"/>
    </source>
</evidence>
<dbReference type="InterPro" id="IPR004772">
    <property type="entry name" value="TrkH"/>
</dbReference>
<keyword evidence="2 10" id="KW-0813">Transport</keyword>
<evidence type="ECO:0000256" key="4">
    <source>
        <dbReference type="ARBA" id="ARBA00022538"/>
    </source>
</evidence>
<feature type="binding site" evidence="11">
    <location>
        <position position="112"/>
    </location>
    <ligand>
        <name>K(+)</name>
        <dbReference type="ChEBI" id="CHEBI:29103"/>
    </ligand>
</feature>
<evidence type="ECO:0000256" key="9">
    <source>
        <dbReference type="ARBA" id="ARBA00023136"/>
    </source>
</evidence>
<keyword evidence="10" id="KW-0997">Cell inner membrane</keyword>
<dbReference type="Pfam" id="PF02386">
    <property type="entry name" value="TrkH"/>
    <property type="match status" value="2"/>
</dbReference>
<keyword evidence="3 10" id="KW-1003">Cell membrane</keyword>
<keyword evidence="9 10" id="KW-0472">Membrane</keyword>
<keyword evidence="14" id="KW-1185">Reference proteome</keyword>
<dbReference type="GO" id="GO:0046872">
    <property type="term" value="F:metal ion binding"/>
    <property type="evidence" value="ECO:0007669"/>
    <property type="project" value="UniProtKB-KW"/>
</dbReference>
<feature type="transmembrane region" description="Helical" evidence="12">
    <location>
        <begin position="234"/>
        <end position="257"/>
    </location>
</feature>
<sequence length="479" mass="50618">MPALRPVVFIGGILVLVLAATMAIPALVELWLEADHAPEYLPCVAVPAFLGCAAILASRGGPMKLGLREAYLLTTGLWVVLPLTAALPFMWTVPNLSLTDAYFEAVSGLTATGATVITGLDHLPPGVLLWRSMLQWVGGIGIVVMAIAVLPLLKVGGMQLMSRESSDTSDKILARPRELATWLLSIYLSLTLACAIAYGLAGMGGFDALNHAMTTVSTAGFSTRDASLGSFSAAAQWVSVVFMLAGAVPFLLYIQVVRGTWGFVPWSQIPPMLGVVVVGGLLLAWSAVLAGHDVMDAVRHGIFSVTSIITTTGYASYDWQSWGPFAAAMALVLMFCGGCTGSTTGGVKIFRWQILIRRFRITTQELIRPHRVVAQVYQGRPVGPEVVQGVMVLVLLVGGVTALTTVLLAATGLDLVTAFSAAASTVTNVGPALGSIAGPAGNFGPLPDTAKWILSFAMLLGRLELLTVLVMLDPDFWRR</sequence>
<feature type="binding site" evidence="11">
    <location>
        <position position="428"/>
    </location>
    <ligand>
        <name>K(+)</name>
        <dbReference type="ChEBI" id="CHEBI:29103"/>
    </ligand>
</feature>
<dbReference type="PIRSF" id="PIRSF006247">
    <property type="entry name" value="TrkH"/>
    <property type="match status" value="1"/>
</dbReference>
<feature type="transmembrane region" description="Helical" evidence="12">
    <location>
        <begin position="70"/>
        <end position="91"/>
    </location>
</feature>
<reference evidence="13" key="2">
    <citation type="submission" date="2020-09" db="EMBL/GenBank/DDBJ databases">
        <authorList>
            <person name="Sun Q."/>
            <person name="Kim S."/>
        </authorList>
    </citation>
    <scope>NUCLEOTIDE SEQUENCE</scope>
    <source>
        <strain evidence="13">KCTC 42651</strain>
    </source>
</reference>
<dbReference type="GO" id="GO:0015379">
    <property type="term" value="F:potassium:chloride symporter activity"/>
    <property type="evidence" value="ECO:0007669"/>
    <property type="project" value="InterPro"/>
</dbReference>
<evidence type="ECO:0000256" key="7">
    <source>
        <dbReference type="ARBA" id="ARBA00022989"/>
    </source>
</evidence>
<evidence type="ECO:0000256" key="11">
    <source>
        <dbReference type="PIRSR" id="PIRSR006247-1"/>
    </source>
</evidence>
<evidence type="ECO:0000256" key="6">
    <source>
        <dbReference type="ARBA" id="ARBA00022958"/>
    </source>
</evidence>
<feature type="binding site" evidence="11">
    <location>
        <position position="312"/>
    </location>
    <ligand>
        <name>K(+)</name>
        <dbReference type="ChEBI" id="CHEBI:29103"/>
    </ligand>
</feature>
<dbReference type="PANTHER" id="PTHR32024:SF3">
    <property type="entry name" value="TRK SYSTEM POTASSIUM UPTAKE PROTEIN"/>
    <property type="match status" value="1"/>
</dbReference>
<keyword evidence="7 12" id="KW-1133">Transmembrane helix</keyword>
<dbReference type="AlphaFoldDB" id="A0A919CMC6"/>
<dbReference type="Proteomes" id="UP000630353">
    <property type="component" value="Unassembled WGS sequence"/>
</dbReference>
<dbReference type="InterPro" id="IPR003445">
    <property type="entry name" value="Cat_transpt"/>
</dbReference>
<comment type="subcellular location">
    <subcellularLocation>
        <location evidence="10">Cell inner membrane</location>
        <topology evidence="10">Multi-pass membrane protein</topology>
    </subcellularLocation>
    <subcellularLocation>
        <location evidence="1">Cell membrane</location>
        <topology evidence="1">Multi-pass membrane protein</topology>
    </subcellularLocation>
</comment>
<reference evidence="13" key="1">
    <citation type="journal article" date="2014" name="Int. J. Syst. Evol. Microbiol.">
        <title>Complete genome sequence of Corynebacterium casei LMG S-19264T (=DSM 44701T), isolated from a smear-ripened cheese.</title>
        <authorList>
            <consortium name="US DOE Joint Genome Institute (JGI-PGF)"/>
            <person name="Walter F."/>
            <person name="Albersmeier A."/>
            <person name="Kalinowski J."/>
            <person name="Ruckert C."/>
        </authorList>
    </citation>
    <scope>NUCLEOTIDE SEQUENCE</scope>
    <source>
        <strain evidence="13">KCTC 42651</strain>
    </source>
</reference>
<feature type="transmembrane region" description="Helical" evidence="12">
    <location>
        <begin position="269"/>
        <end position="290"/>
    </location>
</feature>
<feature type="transmembrane region" description="Helical" evidence="12">
    <location>
        <begin position="390"/>
        <end position="410"/>
    </location>
</feature>
<feature type="transmembrane region" description="Helical" evidence="12">
    <location>
        <begin position="39"/>
        <end position="58"/>
    </location>
</feature>
<keyword evidence="4 10" id="KW-0633">Potassium transport</keyword>
<evidence type="ECO:0000256" key="2">
    <source>
        <dbReference type="ARBA" id="ARBA00022448"/>
    </source>
</evidence>
<feature type="transmembrane region" description="Helical" evidence="12">
    <location>
        <begin position="133"/>
        <end position="153"/>
    </location>
</feature>
<accession>A0A919CMC6</accession>